<organism evidence="2 3">
    <name type="scientific">Tulasnella calospora MUT 4182</name>
    <dbReference type="NCBI Taxonomy" id="1051891"/>
    <lineage>
        <taxon>Eukaryota</taxon>
        <taxon>Fungi</taxon>
        <taxon>Dikarya</taxon>
        <taxon>Basidiomycota</taxon>
        <taxon>Agaricomycotina</taxon>
        <taxon>Agaricomycetes</taxon>
        <taxon>Cantharellales</taxon>
        <taxon>Tulasnellaceae</taxon>
        <taxon>Tulasnella</taxon>
    </lineage>
</organism>
<name>A0A0C3LKD7_9AGAM</name>
<evidence type="ECO:0000256" key="1">
    <source>
        <dbReference type="SAM" id="MobiDB-lite"/>
    </source>
</evidence>
<feature type="compositionally biased region" description="Basic and acidic residues" evidence="1">
    <location>
        <begin position="797"/>
        <end position="807"/>
    </location>
</feature>
<evidence type="ECO:0000313" key="3">
    <source>
        <dbReference type="Proteomes" id="UP000054248"/>
    </source>
</evidence>
<feature type="region of interest" description="Disordered" evidence="1">
    <location>
        <begin position="281"/>
        <end position="306"/>
    </location>
</feature>
<feature type="region of interest" description="Disordered" evidence="1">
    <location>
        <begin position="1"/>
        <end position="29"/>
    </location>
</feature>
<dbReference type="EMBL" id="KN823127">
    <property type="protein sequence ID" value="KIO21802.1"/>
    <property type="molecule type" value="Genomic_DNA"/>
</dbReference>
<feature type="region of interest" description="Disordered" evidence="1">
    <location>
        <begin position="782"/>
        <end position="850"/>
    </location>
</feature>
<protein>
    <submittedName>
        <fullName evidence="2">Uncharacterized protein</fullName>
    </submittedName>
</protein>
<feature type="region of interest" description="Disordered" evidence="1">
    <location>
        <begin position="871"/>
        <end position="1013"/>
    </location>
</feature>
<evidence type="ECO:0000313" key="2">
    <source>
        <dbReference type="EMBL" id="KIO21802.1"/>
    </source>
</evidence>
<feature type="compositionally biased region" description="Basic and acidic residues" evidence="1">
    <location>
        <begin position="995"/>
        <end position="1009"/>
    </location>
</feature>
<reference evidence="2 3" key="1">
    <citation type="submission" date="2014-04" db="EMBL/GenBank/DDBJ databases">
        <authorList>
            <consortium name="DOE Joint Genome Institute"/>
            <person name="Kuo A."/>
            <person name="Girlanda M."/>
            <person name="Perotto S."/>
            <person name="Kohler A."/>
            <person name="Nagy L.G."/>
            <person name="Floudas D."/>
            <person name="Copeland A."/>
            <person name="Barry K.W."/>
            <person name="Cichocki N."/>
            <person name="Veneault-Fourrey C."/>
            <person name="LaButti K."/>
            <person name="Lindquist E.A."/>
            <person name="Lipzen A."/>
            <person name="Lundell T."/>
            <person name="Morin E."/>
            <person name="Murat C."/>
            <person name="Sun H."/>
            <person name="Tunlid A."/>
            <person name="Henrissat B."/>
            <person name="Grigoriev I.V."/>
            <person name="Hibbett D.S."/>
            <person name="Martin F."/>
            <person name="Nordberg H.P."/>
            <person name="Cantor M.N."/>
            <person name="Hua S.X."/>
        </authorList>
    </citation>
    <scope>NUCLEOTIDE SEQUENCE [LARGE SCALE GENOMIC DNA]</scope>
    <source>
        <strain evidence="2 3">MUT 4182</strain>
    </source>
</reference>
<sequence>MASQETHASVENHASSPIPSHEEEEAEDPAQLVAHITPKSPAQIVTIIKALVDQFCDWHHSQNPSQGKLVRRDVYPHLGLSLRKAEPRQNAYNTWLHHEGSNYKTSGPNREAFDQDHVNEAWEKFQQQEDWRAKVALMEAENPSRSRVAKAAAKKHKRRTDSSDNNITHHGIAYYYAGLNELKQSFCDMAADFHSLFGIHSIIYMALDHEHASIKEGCLTAMSTKELESFLADMGREEPASDAADMLRWLQFKNRQRHGLETSKKISDARAQFAATSACAAQPVDSDASPGAPTRPTTPLPPLYFAADESKKSRASKSVLKTGKTSSSASRLARPAETSIFYSADDRILEFDVKKAQSRQIIKAMLCCMLSLATNGRLGDISKILEWDKLHQDLYTSNLRLINLPACIKLPGDPASQHQKSNTKPHNWTLGASNEFLQAVFHPNTERRCMLVCAASGLNPPNLLVSQPKDDLGVVDGRVYDGFLIDDAQNATEKCERCGACTNSVPLPIAAMGKAWPGLRNLLRTGTREKLLASGVHETADALCGRPSEDAIDKPSAEALASTLPPIIRRAVHFTPPDSSLAEAASVIPNSQERCISPNIPAAATPPNLSALAAHGSPSDYQAAGMPSFSPPPMPYGPTTEPDNLFDLSTFSTTRTGPSPPIISATGGPPSQLTHLDPGDARHELAPPSLNALARLQTPLLQNEVALRGLPRATNNALMTPASCMSAHLLEGTSNEQTPLNLDAWLNPSMFMSPDSTDKPHAGCNEVYDFDEDYKRRPLVKPASCNEGVHPLPDSADVGRKRVRVESEAEDSDSSSEHVARLPKLPRLDLSSEQDELNSSVYRSGSQGVLGVSADPRRLQRQIAVLQAKLEAAQGRSRSASHTTPIALEATGKTPRAGTQSIRASARESKAVGGAVTESTVGQMPPPKPPLKTYSHKNRAGIKEVGASYPLLQEVGSPKSEDRETRQARPLQPFSHYPSVKPNVDSPHRIAMQGRQDEAARQEEDERRIASKQLSTRRQDLVADILQAPGPNVTFVLERHLTYQEMLSKDRDYLQAHRECQEARAISESNIHEARAAKLRQVWKEKDDLVRQHLVRLRQAFLSQAPLSELEGILKNAS</sequence>
<reference evidence="3" key="2">
    <citation type="submission" date="2015-01" db="EMBL/GenBank/DDBJ databases">
        <title>Evolutionary Origins and Diversification of the Mycorrhizal Mutualists.</title>
        <authorList>
            <consortium name="DOE Joint Genome Institute"/>
            <consortium name="Mycorrhizal Genomics Consortium"/>
            <person name="Kohler A."/>
            <person name="Kuo A."/>
            <person name="Nagy L.G."/>
            <person name="Floudas D."/>
            <person name="Copeland A."/>
            <person name="Barry K.W."/>
            <person name="Cichocki N."/>
            <person name="Veneault-Fourrey C."/>
            <person name="LaButti K."/>
            <person name="Lindquist E.A."/>
            <person name="Lipzen A."/>
            <person name="Lundell T."/>
            <person name="Morin E."/>
            <person name="Murat C."/>
            <person name="Riley R."/>
            <person name="Ohm R."/>
            <person name="Sun H."/>
            <person name="Tunlid A."/>
            <person name="Henrissat B."/>
            <person name="Grigoriev I.V."/>
            <person name="Hibbett D.S."/>
            <person name="Martin F."/>
        </authorList>
    </citation>
    <scope>NUCLEOTIDE SEQUENCE [LARGE SCALE GENOMIC DNA]</scope>
    <source>
        <strain evidence="3">MUT 4182</strain>
    </source>
</reference>
<gene>
    <name evidence="2" type="ORF">M407DRAFT_28615</name>
</gene>
<dbReference type="AlphaFoldDB" id="A0A0C3LKD7"/>
<feature type="compositionally biased region" description="Polar residues" evidence="1">
    <location>
        <begin position="837"/>
        <end position="847"/>
    </location>
</feature>
<dbReference type="Proteomes" id="UP000054248">
    <property type="component" value="Unassembled WGS sequence"/>
</dbReference>
<dbReference type="HOGENOM" id="CLU_280776_0_0_1"/>
<feature type="compositionally biased region" description="Polar residues" evidence="1">
    <location>
        <begin position="1"/>
        <end position="18"/>
    </location>
</feature>
<proteinExistence type="predicted"/>
<accession>A0A0C3LKD7</accession>
<keyword evidence="3" id="KW-1185">Reference proteome</keyword>